<evidence type="ECO:0000256" key="2">
    <source>
        <dbReference type="ARBA" id="ARBA00022741"/>
    </source>
</evidence>
<dbReference type="Proteomes" id="UP001177003">
    <property type="component" value="Chromosome 8"/>
</dbReference>
<dbReference type="InterPro" id="IPR050081">
    <property type="entry name" value="Ile-tRNA_ligase"/>
</dbReference>
<evidence type="ECO:0000256" key="3">
    <source>
        <dbReference type="ARBA" id="ARBA00022840"/>
    </source>
</evidence>
<organism evidence="8 9">
    <name type="scientific">Lactuca saligna</name>
    <name type="common">Willowleaf lettuce</name>
    <dbReference type="NCBI Taxonomy" id="75948"/>
    <lineage>
        <taxon>Eukaryota</taxon>
        <taxon>Viridiplantae</taxon>
        <taxon>Streptophyta</taxon>
        <taxon>Embryophyta</taxon>
        <taxon>Tracheophyta</taxon>
        <taxon>Spermatophyta</taxon>
        <taxon>Magnoliopsida</taxon>
        <taxon>eudicotyledons</taxon>
        <taxon>Gunneridae</taxon>
        <taxon>Pentapetalae</taxon>
        <taxon>asterids</taxon>
        <taxon>campanulids</taxon>
        <taxon>Asterales</taxon>
        <taxon>Asteraceae</taxon>
        <taxon>Cichorioideae</taxon>
        <taxon>Cichorieae</taxon>
        <taxon>Lactucinae</taxon>
        <taxon>Lactuca</taxon>
    </lineage>
</organism>
<dbReference type="GO" id="GO:0032543">
    <property type="term" value="P:mitochondrial translation"/>
    <property type="evidence" value="ECO:0007669"/>
    <property type="project" value="TreeGrafter"/>
</dbReference>
<gene>
    <name evidence="8" type="ORF">LSALG_LOCUS38283</name>
</gene>
<evidence type="ECO:0000256" key="4">
    <source>
        <dbReference type="ARBA" id="ARBA00022917"/>
    </source>
</evidence>
<proteinExistence type="predicted"/>
<evidence type="ECO:0000259" key="7">
    <source>
        <dbReference type="Pfam" id="PF00133"/>
    </source>
</evidence>
<dbReference type="AlphaFoldDB" id="A0AA35ZWH8"/>
<dbReference type="GO" id="GO:0006428">
    <property type="term" value="P:isoleucyl-tRNA aminoacylation"/>
    <property type="evidence" value="ECO:0007669"/>
    <property type="project" value="TreeGrafter"/>
</dbReference>
<evidence type="ECO:0000313" key="8">
    <source>
        <dbReference type="EMBL" id="CAI9299584.1"/>
    </source>
</evidence>
<sequence length="287" mass="32632">MKLYLGIQIWMCVVIYAAPLIMDFLVLFVCVILRIITTSLSLVLLPGSPQATVQGWLWDVLLQPVKSKGPLLNEDTIDHIKTIISQKGSDAWWYMKVEELLSEKYHDKASDYVKGTDTMDVWFDSGSVVMETGWFSDIAWSQFWSSQMYEQSDSKQSKTEYNWLSMVIEPSYRDQWNPKLMGYCLTYLQLNGVKSNALTTENGVSVGLSSIIEADVKSIVTMQEELLRRIGQRATNVESSNQENVDLLMLFFYRWMALDLKLVAEIGIVGGPNVGKNMFLSVISVDM</sequence>
<evidence type="ECO:0000256" key="6">
    <source>
        <dbReference type="SAM" id="Phobius"/>
    </source>
</evidence>
<feature type="domain" description="Aminoacyl-tRNA synthetase class Ia" evidence="7">
    <location>
        <begin position="74"/>
        <end position="134"/>
    </location>
</feature>
<keyword evidence="1" id="KW-0436">Ligase</keyword>
<dbReference type="GO" id="GO:0005739">
    <property type="term" value="C:mitochondrion"/>
    <property type="evidence" value="ECO:0007669"/>
    <property type="project" value="TreeGrafter"/>
</dbReference>
<keyword evidence="4" id="KW-0648">Protein biosynthesis</keyword>
<keyword evidence="2" id="KW-0547">Nucleotide-binding</keyword>
<feature type="transmembrane region" description="Helical" evidence="6">
    <location>
        <begin position="12"/>
        <end position="36"/>
    </location>
</feature>
<keyword evidence="3" id="KW-0067">ATP-binding</keyword>
<name>A0AA35ZWH8_LACSI</name>
<dbReference type="SUPFAM" id="SSF52374">
    <property type="entry name" value="Nucleotidylyl transferase"/>
    <property type="match status" value="1"/>
</dbReference>
<keyword evidence="6" id="KW-0472">Membrane</keyword>
<protein>
    <recommendedName>
        <fullName evidence="7">Aminoacyl-tRNA synthetase class Ia domain-containing protein</fullName>
    </recommendedName>
</protein>
<dbReference type="GO" id="GO:0004822">
    <property type="term" value="F:isoleucine-tRNA ligase activity"/>
    <property type="evidence" value="ECO:0007669"/>
    <property type="project" value="TreeGrafter"/>
</dbReference>
<keyword evidence="9" id="KW-1185">Reference proteome</keyword>
<dbReference type="EMBL" id="OX465084">
    <property type="protein sequence ID" value="CAI9299584.1"/>
    <property type="molecule type" value="Genomic_DNA"/>
</dbReference>
<dbReference type="InterPro" id="IPR002300">
    <property type="entry name" value="aa-tRNA-synth_Ia"/>
</dbReference>
<dbReference type="PANTHER" id="PTHR42765">
    <property type="entry name" value="SOLEUCYL-TRNA SYNTHETASE"/>
    <property type="match status" value="1"/>
</dbReference>
<dbReference type="Pfam" id="PF00133">
    <property type="entry name" value="tRNA-synt_1"/>
    <property type="match status" value="1"/>
</dbReference>
<accession>A0AA35ZWH8</accession>
<dbReference type="PANTHER" id="PTHR42765:SF1">
    <property type="entry name" value="ISOLEUCINE--TRNA LIGASE, MITOCHONDRIAL"/>
    <property type="match status" value="1"/>
</dbReference>
<keyword evidence="6" id="KW-0812">Transmembrane</keyword>
<evidence type="ECO:0000256" key="5">
    <source>
        <dbReference type="ARBA" id="ARBA00023146"/>
    </source>
</evidence>
<evidence type="ECO:0000256" key="1">
    <source>
        <dbReference type="ARBA" id="ARBA00022598"/>
    </source>
</evidence>
<evidence type="ECO:0000313" key="9">
    <source>
        <dbReference type="Proteomes" id="UP001177003"/>
    </source>
</evidence>
<dbReference type="Gene3D" id="1.10.10.830">
    <property type="entry name" value="Ile-tRNA synthetase CP2 domain-like"/>
    <property type="match status" value="1"/>
</dbReference>
<keyword evidence="6" id="KW-1133">Transmembrane helix</keyword>
<dbReference type="GO" id="GO:0005524">
    <property type="term" value="F:ATP binding"/>
    <property type="evidence" value="ECO:0007669"/>
    <property type="project" value="UniProtKB-KW"/>
</dbReference>
<reference evidence="8" key="1">
    <citation type="submission" date="2023-04" db="EMBL/GenBank/DDBJ databases">
        <authorList>
            <person name="Vijverberg K."/>
            <person name="Xiong W."/>
            <person name="Schranz E."/>
        </authorList>
    </citation>
    <scope>NUCLEOTIDE SEQUENCE</scope>
</reference>
<keyword evidence="5" id="KW-0030">Aminoacyl-tRNA synthetase</keyword>